<feature type="repeat" description="ANK" evidence="3">
    <location>
        <begin position="53"/>
        <end position="85"/>
    </location>
</feature>
<dbReference type="InterPro" id="IPR036770">
    <property type="entry name" value="Ankyrin_rpt-contain_sf"/>
</dbReference>
<evidence type="ECO:0000256" key="2">
    <source>
        <dbReference type="ARBA" id="ARBA00023043"/>
    </source>
</evidence>
<accession>D8LP40</accession>
<keyword evidence="1" id="KW-0677">Repeat</keyword>
<evidence type="ECO:0000256" key="4">
    <source>
        <dbReference type="SAM" id="MobiDB-lite"/>
    </source>
</evidence>
<dbReference type="PROSITE" id="PS50088">
    <property type="entry name" value="ANK_REPEAT"/>
    <property type="match status" value="6"/>
</dbReference>
<dbReference type="EMBL" id="FN649741">
    <property type="protein sequence ID" value="CBN80311.1"/>
    <property type="molecule type" value="Genomic_DNA"/>
</dbReference>
<feature type="region of interest" description="Disordered" evidence="4">
    <location>
        <begin position="268"/>
        <end position="287"/>
    </location>
</feature>
<dbReference type="OrthoDB" id="10249694at2759"/>
<dbReference type="Pfam" id="PF12796">
    <property type="entry name" value="Ank_2"/>
    <property type="match status" value="2"/>
</dbReference>
<dbReference type="EMBL" id="FN648730">
    <property type="protein sequence ID" value="CBN80311.1"/>
    <property type="molecule type" value="Genomic_DNA"/>
</dbReference>
<dbReference type="STRING" id="2880.D8LP40"/>
<dbReference type="SUPFAM" id="SSF48403">
    <property type="entry name" value="Ankyrin repeat"/>
    <property type="match status" value="1"/>
</dbReference>
<dbReference type="AlphaFoldDB" id="D8LP40"/>
<proteinExistence type="predicted"/>
<organism evidence="5 6">
    <name type="scientific">Ectocarpus siliculosus</name>
    <name type="common">Brown alga</name>
    <name type="synonym">Conferva siliculosa</name>
    <dbReference type="NCBI Taxonomy" id="2880"/>
    <lineage>
        <taxon>Eukaryota</taxon>
        <taxon>Sar</taxon>
        <taxon>Stramenopiles</taxon>
        <taxon>Ochrophyta</taxon>
        <taxon>PX clade</taxon>
        <taxon>Phaeophyceae</taxon>
        <taxon>Ectocarpales</taxon>
        <taxon>Ectocarpaceae</taxon>
        <taxon>Ectocarpus</taxon>
    </lineage>
</organism>
<protein>
    <submittedName>
        <fullName evidence="5">Uncharacterized protein</fullName>
    </submittedName>
</protein>
<dbReference type="Proteomes" id="UP000002630">
    <property type="component" value="Linkage Group LG16"/>
</dbReference>
<dbReference type="InterPro" id="IPR002110">
    <property type="entry name" value="Ankyrin_rpt"/>
</dbReference>
<feature type="repeat" description="ANK" evidence="3">
    <location>
        <begin position="185"/>
        <end position="217"/>
    </location>
</feature>
<feature type="repeat" description="ANK" evidence="3">
    <location>
        <begin position="151"/>
        <end position="184"/>
    </location>
</feature>
<dbReference type="PANTHER" id="PTHR24198">
    <property type="entry name" value="ANKYRIN REPEAT AND PROTEIN KINASE DOMAIN-CONTAINING PROTEIN"/>
    <property type="match status" value="1"/>
</dbReference>
<keyword evidence="2 3" id="KW-0040">ANK repeat</keyword>
<dbReference type="eggNOG" id="KOG4177">
    <property type="taxonomic scope" value="Eukaryota"/>
</dbReference>
<dbReference type="Gene3D" id="1.25.40.20">
    <property type="entry name" value="Ankyrin repeat-containing domain"/>
    <property type="match status" value="3"/>
</dbReference>
<evidence type="ECO:0000256" key="3">
    <source>
        <dbReference type="PROSITE-ProRule" id="PRU00023"/>
    </source>
</evidence>
<gene>
    <name evidence="5" type="ORF">Esi_0052_0063</name>
</gene>
<evidence type="ECO:0000313" key="5">
    <source>
        <dbReference type="EMBL" id="CBN80311.1"/>
    </source>
</evidence>
<dbReference type="PROSITE" id="PS50297">
    <property type="entry name" value="ANK_REP_REGION"/>
    <property type="match status" value="6"/>
</dbReference>
<feature type="repeat" description="ANK" evidence="3">
    <location>
        <begin position="218"/>
        <end position="251"/>
    </location>
</feature>
<dbReference type="OMA" id="QHCADIN"/>
<dbReference type="Pfam" id="PF00023">
    <property type="entry name" value="Ank"/>
    <property type="match status" value="1"/>
</dbReference>
<dbReference type="PANTHER" id="PTHR24198:SF165">
    <property type="entry name" value="ANKYRIN REPEAT-CONTAINING PROTEIN-RELATED"/>
    <property type="match status" value="1"/>
</dbReference>
<evidence type="ECO:0000313" key="6">
    <source>
        <dbReference type="Proteomes" id="UP000002630"/>
    </source>
</evidence>
<dbReference type="SMART" id="SM00248">
    <property type="entry name" value="ANK"/>
    <property type="match status" value="8"/>
</dbReference>
<feature type="repeat" description="ANK" evidence="3">
    <location>
        <begin position="85"/>
        <end position="117"/>
    </location>
</feature>
<keyword evidence="6" id="KW-1185">Reference proteome</keyword>
<evidence type="ECO:0000256" key="1">
    <source>
        <dbReference type="ARBA" id="ARBA00022737"/>
    </source>
</evidence>
<sequence>MCRTDELKELLNAFVDGGFKTPPLCTAAQQGDVELVILLLDKVQVDKNSKDPSGDTPLILAARGDHMPVVEALLAAGVDVDTISTDGTALHVAAYGGFDGIIDALLKKGANTDVRKSDGETALMEAAYRGHLYAVKALLAAHADVDARELEGLTALHVSVMEEGRDEIVGVLLEAGAQKNASDNEGTTPLHIAAYCDLVSTVKTLVVADVDVNARDEDGITALHNSAEGGRGDTVMKTLLASGAEVNIATEDGDTALHIAVASNLGKAGEAGGDAGARSVKQRGGGGREGLDLVSVVAKLGEVEKDVFRSVVNFL</sequence>
<feature type="repeat" description="ANK" evidence="3">
    <location>
        <begin position="118"/>
        <end position="150"/>
    </location>
</feature>
<name>D8LP40_ECTSI</name>
<reference evidence="5 6" key="1">
    <citation type="journal article" date="2010" name="Nature">
        <title>The Ectocarpus genome and the independent evolution of multicellularity in brown algae.</title>
        <authorList>
            <person name="Cock J.M."/>
            <person name="Sterck L."/>
            <person name="Rouze P."/>
            <person name="Scornet D."/>
            <person name="Allen A.E."/>
            <person name="Amoutzias G."/>
            <person name="Anthouard V."/>
            <person name="Artiguenave F."/>
            <person name="Aury J.M."/>
            <person name="Badger J.H."/>
            <person name="Beszteri B."/>
            <person name="Billiau K."/>
            <person name="Bonnet E."/>
            <person name="Bothwell J.H."/>
            <person name="Bowler C."/>
            <person name="Boyen C."/>
            <person name="Brownlee C."/>
            <person name="Carrano C.J."/>
            <person name="Charrier B."/>
            <person name="Cho G.Y."/>
            <person name="Coelho S.M."/>
            <person name="Collen J."/>
            <person name="Corre E."/>
            <person name="Da Silva C."/>
            <person name="Delage L."/>
            <person name="Delaroque N."/>
            <person name="Dittami S.M."/>
            <person name="Doulbeau S."/>
            <person name="Elias M."/>
            <person name="Farnham G."/>
            <person name="Gachon C.M."/>
            <person name="Gschloessl B."/>
            <person name="Heesch S."/>
            <person name="Jabbari K."/>
            <person name="Jubin C."/>
            <person name="Kawai H."/>
            <person name="Kimura K."/>
            <person name="Kloareg B."/>
            <person name="Kupper F.C."/>
            <person name="Lang D."/>
            <person name="Le Bail A."/>
            <person name="Leblanc C."/>
            <person name="Lerouge P."/>
            <person name="Lohr M."/>
            <person name="Lopez P.J."/>
            <person name="Martens C."/>
            <person name="Maumus F."/>
            <person name="Michel G."/>
            <person name="Miranda-Saavedra D."/>
            <person name="Morales J."/>
            <person name="Moreau H."/>
            <person name="Motomura T."/>
            <person name="Nagasato C."/>
            <person name="Napoli C.A."/>
            <person name="Nelson D.R."/>
            <person name="Nyvall-Collen P."/>
            <person name="Peters A.F."/>
            <person name="Pommier C."/>
            <person name="Potin P."/>
            <person name="Poulain J."/>
            <person name="Quesneville H."/>
            <person name="Read B."/>
            <person name="Rensing S.A."/>
            <person name="Ritter A."/>
            <person name="Rousvoal S."/>
            <person name="Samanta M."/>
            <person name="Samson G."/>
            <person name="Schroeder D.C."/>
            <person name="Segurens B."/>
            <person name="Strittmatter M."/>
            <person name="Tonon T."/>
            <person name="Tregear J.W."/>
            <person name="Valentin K."/>
            <person name="von Dassow P."/>
            <person name="Yamagishi T."/>
            <person name="Van de Peer Y."/>
            <person name="Wincker P."/>
        </authorList>
    </citation>
    <scope>NUCLEOTIDE SEQUENCE [LARGE SCALE GENOMIC DNA]</scope>
    <source>
        <strain evidence="6">Ec32 / CCAP1310/4</strain>
    </source>
</reference>
<dbReference type="InParanoid" id="D8LP40"/>